<dbReference type="AlphaFoldDB" id="A0A512RRQ0"/>
<evidence type="ECO:0000313" key="2">
    <source>
        <dbReference type="EMBL" id="GEP98373.1"/>
    </source>
</evidence>
<feature type="signal peptide" evidence="1">
    <location>
        <begin position="1"/>
        <end position="18"/>
    </location>
</feature>
<dbReference type="Proteomes" id="UP000321436">
    <property type="component" value="Unassembled WGS sequence"/>
</dbReference>
<dbReference type="EMBL" id="BKAU01000006">
    <property type="protein sequence ID" value="GEP98373.1"/>
    <property type="molecule type" value="Genomic_DNA"/>
</dbReference>
<dbReference type="OrthoDB" id="9766256at2"/>
<dbReference type="RefSeq" id="WP_146866873.1">
    <property type="nucleotide sequence ID" value="NZ_BKAU01000006.1"/>
</dbReference>
<dbReference type="InterPro" id="IPR011990">
    <property type="entry name" value="TPR-like_helical_dom_sf"/>
</dbReference>
<comment type="caution">
    <text evidence="2">The sequence shown here is derived from an EMBL/GenBank/DDBJ whole genome shotgun (WGS) entry which is preliminary data.</text>
</comment>
<evidence type="ECO:0000313" key="3">
    <source>
        <dbReference type="Proteomes" id="UP000321436"/>
    </source>
</evidence>
<evidence type="ECO:0008006" key="4">
    <source>
        <dbReference type="Google" id="ProtNLM"/>
    </source>
</evidence>
<reference evidence="2 3" key="1">
    <citation type="submission" date="2019-07" db="EMBL/GenBank/DDBJ databases">
        <title>Whole genome shotgun sequence of Chitinophaga cymbidii NBRC 109752.</title>
        <authorList>
            <person name="Hosoyama A."/>
            <person name="Uohara A."/>
            <person name="Ohji S."/>
            <person name="Ichikawa N."/>
        </authorList>
    </citation>
    <scope>NUCLEOTIDE SEQUENCE [LARGE SCALE GENOMIC DNA]</scope>
    <source>
        <strain evidence="2 3">NBRC 109752</strain>
    </source>
</reference>
<protein>
    <recommendedName>
        <fullName evidence="4">SusD/RagB family nutrient-binding outer membrane lipoprotein</fullName>
    </recommendedName>
</protein>
<dbReference type="InterPro" id="IPR041662">
    <property type="entry name" value="SusD-like_2"/>
</dbReference>
<sequence>MKKNIIYIICLSGLLAMAGCKDYLDINTNPNLAAQPPIDGLLASTTYATGNNTYRVGNITSYFVQHLASPTVSSGSDIYDEVDYNTTWRYLYDNMTDIHDMIEQAKEKGSSEHLGVGLVLMAINLQMATDLWGNIPYSEAFVASSSDPESLTPPYDSQEEIYNAALQLLTDGIAELSKTDSKLTLKASQDLIHGGDLDAWKRTANLIKARLLNHYSRKGAYNATNVLTALSGSYTGNSQDAQVQTFPDLSPWNQAAVNNTNLLLDGWISAQLVDAMDGTDYGVTDPRLPYMMTLTQFGDYRGTINGAGRVGTGTDDEESYLSLTGFYSKPGAPVLVATFAEAKFIEAEANFRSNKLKEAYDAYLAGIAAHMDKLGVPGPQKTTYINNPAVSVGEANITLALIMKEKYIAMFLHPEAWTDARRFDYQYRNFTLPTGALLPAFIRRVAYPSTEISRNAANVPPVENLNQKLWWDE</sequence>
<gene>
    <name evidence="2" type="ORF">CCY01nite_46330</name>
</gene>
<dbReference type="SUPFAM" id="SSF48452">
    <property type="entry name" value="TPR-like"/>
    <property type="match status" value="1"/>
</dbReference>
<proteinExistence type="predicted"/>
<accession>A0A512RRQ0</accession>
<feature type="chain" id="PRO_5022124339" description="SusD/RagB family nutrient-binding outer membrane lipoprotein" evidence="1">
    <location>
        <begin position="19"/>
        <end position="473"/>
    </location>
</feature>
<dbReference type="Gene3D" id="1.25.40.390">
    <property type="match status" value="1"/>
</dbReference>
<dbReference type="Pfam" id="PF12771">
    <property type="entry name" value="SusD-like_2"/>
    <property type="match status" value="1"/>
</dbReference>
<keyword evidence="3" id="KW-1185">Reference proteome</keyword>
<keyword evidence="1" id="KW-0732">Signal</keyword>
<dbReference type="PROSITE" id="PS51257">
    <property type="entry name" value="PROKAR_LIPOPROTEIN"/>
    <property type="match status" value="1"/>
</dbReference>
<organism evidence="2 3">
    <name type="scientific">Chitinophaga cymbidii</name>
    <dbReference type="NCBI Taxonomy" id="1096750"/>
    <lineage>
        <taxon>Bacteria</taxon>
        <taxon>Pseudomonadati</taxon>
        <taxon>Bacteroidota</taxon>
        <taxon>Chitinophagia</taxon>
        <taxon>Chitinophagales</taxon>
        <taxon>Chitinophagaceae</taxon>
        <taxon>Chitinophaga</taxon>
    </lineage>
</organism>
<evidence type="ECO:0000256" key="1">
    <source>
        <dbReference type="SAM" id="SignalP"/>
    </source>
</evidence>
<name>A0A512RRQ0_9BACT</name>